<evidence type="ECO:0008006" key="4">
    <source>
        <dbReference type="Google" id="ProtNLM"/>
    </source>
</evidence>
<sequence length="273" mass="31001">MIFRFLLHSFIILLLTAVTQIGGVAYMGAIGLTRFIPRIAKCSIIYRAVLFLGLYAGLWSVALFVAPQFGRVALPCHSVDTSQIMVQSPLYCAMNRQYVSPELFETGNALAAYMNTEYPDTQTMALDANFPFFDGFPLLPHLSHDDGRKLDIAFYYRTENGKYALGKTKSPIGYWAFEQPRAGSFQPCARHKDILSLRWSMEWFQLFLKDYRLDETRASAALSWLSTHGKKHGVSKVLIEPHLVQRLGYSGKNIRFQGCQAARHDDHIHLQIN</sequence>
<reference evidence="3" key="1">
    <citation type="journal article" date="2019" name="Int. J. Syst. Evol. Microbiol.">
        <title>The Global Catalogue of Microorganisms (GCM) 10K type strain sequencing project: providing services to taxonomists for standard genome sequencing and annotation.</title>
        <authorList>
            <consortium name="The Broad Institute Genomics Platform"/>
            <consortium name="The Broad Institute Genome Sequencing Center for Infectious Disease"/>
            <person name="Wu L."/>
            <person name="Ma J."/>
        </authorList>
    </citation>
    <scope>NUCLEOTIDE SEQUENCE [LARGE SCALE GENOMIC DNA]</scope>
    <source>
        <strain evidence="3">CGMCC 4.7192</strain>
    </source>
</reference>
<organism evidence="2 3">
    <name type="scientific">Kiloniella antarctica</name>
    <dbReference type="NCBI Taxonomy" id="1550907"/>
    <lineage>
        <taxon>Bacteria</taxon>
        <taxon>Pseudomonadati</taxon>
        <taxon>Pseudomonadota</taxon>
        <taxon>Alphaproteobacteria</taxon>
        <taxon>Rhodospirillales</taxon>
        <taxon>Kiloniellaceae</taxon>
        <taxon>Kiloniella</taxon>
    </lineage>
</organism>
<dbReference type="RefSeq" id="WP_380247143.1">
    <property type="nucleotide sequence ID" value="NZ_JBHUII010000001.1"/>
</dbReference>
<dbReference type="EMBL" id="JBHUII010000001">
    <property type="protein sequence ID" value="MFD2204016.1"/>
    <property type="molecule type" value="Genomic_DNA"/>
</dbReference>
<keyword evidence="1" id="KW-1133">Transmembrane helix</keyword>
<dbReference type="InterPro" id="IPR009045">
    <property type="entry name" value="Zn_M74/Hedgehog-like"/>
</dbReference>
<feature type="transmembrane region" description="Helical" evidence="1">
    <location>
        <begin position="6"/>
        <end position="32"/>
    </location>
</feature>
<evidence type="ECO:0000256" key="1">
    <source>
        <dbReference type="SAM" id="Phobius"/>
    </source>
</evidence>
<name>A0ABW5BH09_9PROT</name>
<feature type="transmembrane region" description="Helical" evidence="1">
    <location>
        <begin position="44"/>
        <end position="66"/>
    </location>
</feature>
<gene>
    <name evidence="2" type="ORF">ACFSKO_00230</name>
</gene>
<evidence type="ECO:0000313" key="3">
    <source>
        <dbReference type="Proteomes" id="UP001597294"/>
    </source>
</evidence>
<keyword evidence="1" id="KW-0812">Transmembrane</keyword>
<dbReference type="Proteomes" id="UP001597294">
    <property type="component" value="Unassembled WGS sequence"/>
</dbReference>
<evidence type="ECO:0000313" key="2">
    <source>
        <dbReference type="EMBL" id="MFD2204016.1"/>
    </source>
</evidence>
<dbReference type="Gene3D" id="3.30.1380.10">
    <property type="match status" value="1"/>
</dbReference>
<protein>
    <recommendedName>
        <fullName evidence="4">Extensin-like C-terminal domain-containing protein</fullName>
    </recommendedName>
</protein>
<proteinExistence type="predicted"/>
<keyword evidence="1" id="KW-0472">Membrane</keyword>
<keyword evidence="3" id="KW-1185">Reference proteome</keyword>
<accession>A0ABW5BH09</accession>
<comment type="caution">
    <text evidence="2">The sequence shown here is derived from an EMBL/GenBank/DDBJ whole genome shotgun (WGS) entry which is preliminary data.</text>
</comment>